<evidence type="ECO:0000256" key="2">
    <source>
        <dbReference type="ARBA" id="ARBA00022448"/>
    </source>
</evidence>
<feature type="transmembrane region" description="Helical" evidence="10">
    <location>
        <begin position="143"/>
        <end position="160"/>
    </location>
</feature>
<keyword evidence="2" id="KW-0813">Transport</keyword>
<evidence type="ECO:0000256" key="4">
    <source>
        <dbReference type="ARBA" id="ARBA00022519"/>
    </source>
</evidence>
<keyword evidence="8 10" id="KW-0472">Membrane</keyword>
<dbReference type="GO" id="GO:0042941">
    <property type="term" value="P:D-alanine transmembrane transport"/>
    <property type="evidence" value="ECO:0007669"/>
    <property type="project" value="TreeGrafter"/>
</dbReference>
<dbReference type="GO" id="GO:0015808">
    <property type="term" value="P:L-alanine transport"/>
    <property type="evidence" value="ECO:0007669"/>
    <property type="project" value="TreeGrafter"/>
</dbReference>
<accession>A0A1J5S820</accession>
<keyword evidence="6" id="KW-0029">Amino-acid transport</keyword>
<dbReference type="GO" id="GO:0005304">
    <property type="term" value="F:L-valine transmembrane transporter activity"/>
    <property type="evidence" value="ECO:0007669"/>
    <property type="project" value="TreeGrafter"/>
</dbReference>
<feature type="transmembrane region" description="Helical" evidence="10">
    <location>
        <begin position="266"/>
        <end position="286"/>
    </location>
</feature>
<evidence type="ECO:0000256" key="5">
    <source>
        <dbReference type="ARBA" id="ARBA00022692"/>
    </source>
</evidence>
<dbReference type="GO" id="GO:0015188">
    <property type="term" value="F:L-isoleucine transmembrane transporter activity"/>
    <property type="evidence" value="ECO:0007669"/>
    <property type="project" value="TreeGrafter"/>
</dbReference>
<gene>
    <name evidence="11" type="primary">livH_19</name>
    <name evidence="11" type="ORF">GALL_176350</name>
</gene>
<dbReference type="PANTHER" id="PTHR11795">
    <property type="entry name" value="BRANCHED-CHAIN AMINO ACID TRANSPORT SYSTEM PERMEASE PROTEIN LIVH"/>
    <property type="match status" value="1"/>
</dbReference>
<evidence type="ECO:0000256" key="8">
    <source>
        <dbReference type="ARBA" id="ARBA00023136"/>
    </source>
</evidence>
<dbReference type="GO" id="GO:0015190">
    <property type="term" value="F:L-leucine transmembrane transporter activity"/>
    <property type="evidence" value="ECO:0007669"/>
    <property type="project" value="TreeGrafter"/>
</dbReference>
<feature type="transmembrane region" description="Helical" evidence="10">
    <location>
        <begin position="189"/>
        <end position="210"/>
    </location>
</feature>
<dbReference type="CDD" id="cd06582">
    <property type="entry name" value="TM_PBP1_LivH_like"/>
    <property type="match status" value="1"/>
</dbReference>
<feature type="transmembrane region" description="Helical" evidence="10">
    <location>
        <begin position="65"/>
        <end position="86"/>
    </location>
</feature>
<evidence type="ECO:0000256" key="1">
    <source>
        <dbReference type="ARBA" id="ARBA00004651"/>
    </source>
</evidence>
<dbReference type="GO" id="GO:1903806">
    <property type="term" value="P:L-isoleucine import across plasma membrane"/>
    <property type="evidence" value="ECO:0007669"/>
    <property type="project" value="TreeGrafter"/>
</dbReference>
<keyword evidence="5 10" id="KW-0812">Transmembrane</keyword>
<dbReference type="PANTHER" id="PTHR11795:SF371">
    <property type="entry name" value="HIGH-AFFINITY BRANCHED-CHAIN AMINO ACID TRANSPORT SYSTEM PERMEASE PROTEIN LIVH"/>
    <property type="match status" value="1"/>
</dbReference>
<reference evidence="11" key="1">
    <citation type="submission" date="2016-10" db="EMBL/GenBank/DDBJ databases">
        <title>Sequence of Gallionella enrichment culture.</title>
        <authorList>
            <person name="Poehlein A."/>
            <person name="Muehling M."/>
            <person name="Daniel R."/>
        </authorList>
    </citation>
    <scope>NUCLEOTIDE SEQUENCE</scope>
</reference>
<dbReference type="GO" id="GO:0005886">
    <property type="term" value="C:plasma membrane"/>
    <property type="evidence" value="ECO:0007669"/>
    <property type="project" value="UniProtKB-SubCell"/>
</dbReference>
<comment type="caution">
    <text evidence="11">The sequence shown here is derived from an EMBL/GenBank/DDBJ whole genome shotgun (WGS) entry which is preliminary data.</text>
</comment>
<comment type="subcellular location">
    <subcellularLocation>
        <location evidence="1">Cell membrane</location>
        <topology evidence="1">Multi-pass membrane protein</topology>
    </subcellularLocation>
</comment>
<dbReference type="Pfam" id="PF02653">
    <property type="entry name" value="BPD_transp_2"/>
    <property type="match status" value="1"/>
</dbReference>
<protein>
    <submittedName>
        <fullName evidence="11">High-affinity branched-chain amino acid transport system permease protein LivH</fullName>
    </submittedName>
</protein>
<dbReference type="EMBL" id="MLJW01000096">
    <property type="protein sequence ID" value="OIR00381.1"/>
    <property type="molecule type" value="Genomic_DNA"/>
</dbReference>
<keyword evidence="7 10" id="KW-1133">Transmembrane helix</keyword>
<evidence type="ECO:0000256" key="7">
    <source>
        <dbReference type="ARBA" id="ARBA00022989"/>
    </source>
</evidence>
<name>A0A1J5S820_9ZZZZ</name>
<sequence length="288" mass="30611">MDVTDLLQLAIYGVVLGSILTLGAIGVSLLFGILRFSNFAHGDIMTLGAYAAFAVVSILHTPVWLALPVGMIAGALVAVAADQLVYRRLRRTQPVILLISSFGMALIIRSLVQLIWGPQDRSFIKGIDMPMHFGDLMVSPQQLWILGGTIVIVIAVHLFLTRTRMGKAMRAMSDNMDLARVTGIDAEKVIIWTWALGGALAAAAGVFLALDTRLTPMMGWSALLPIFAAAILGGFGKPYGAIVGGMIIGVASEMSTAVLPPAYKPATAFAVMVIMLVVRPNGLLGARR</sequence>
<dbReference type="AlphaFoldDB" id="A0A1J5S820"/>
<evidence type="ECO:0000313" key="11">
    <source>
        <dbReference type="EMBL" id="OIR00381.1"/>
    </source>
</evidence>
<evidence type="ECO:0000256" key="10">
    <source>
        <dbReference type="SAM" id="Phobius"/>
    </source>
</evidence>
<keyword evidence="4" id="KW-0997">Cell inner membrane</keyword>
<keyword evidence="3" id="KW-1003">Cell membrane</keyword>
<evidence type="ECO:0000256" key="9">
    <source>
        <dbReference type="ARBA" id="ARBA00037998"/>
    </source>
</evidence>
<evidence type="ECO:0000256" key="6">
    <source>
        <dbReference type="ARBA" id="ARBA00022970"/>
    </source>
</evidence>
<dbReference type="GO" id="GO:0015192">
    <property type="term" value="F:L-phenylalanine transmembrane transporter activity"/>
    <property type="evidence" value="ECO:0007669"/>
    <property type="project" value="TreeGrafter"/>
</dbReference>
<proteinExistence type="inferred from homology"/>
<comment type="similarity">
    <text evidence="9">Belongs to the binding-protein-dependent transport system permease family. LivHM subfamily.</text>
</comment>
<dbReference type="InterPro" id="IPR001851">
    <property type="entry name" value="ABC_transp_permease"/>
</dbReference>
<organism evidence="11">
    <name type="scientific">mine drainage metagenome</name>
    <dbReference type="NCBI Taxonomy" id="410659"/>
    <lineage>
        <taxon>unclassified sequences</taxon>
        <taxon>metagenomes</taxon>
        <taxon>ecological metagenomes</taxon>
    </lineage>
</organism>
<dbReference type="InterPro" id="IPR052157">
    <property type="entry name" value="BCAA_transport_permease"/>
</dbReference>
<evidence type="ECO:0000256" key="3">
    <source>
        <dbReference type="ARBA" id="ARBA00022475"/>
    </source>
</evidence>
<feature type="transmembrane region" description="Helical" evidence="10">
    <location>
        <begin position="6"/>
        <end position="32"/>
    </location>
</feature>
<feature type="transmembrane region" description="Helical" evidence="10">
    <location>
        <begin position="95"/>
        <end position="116"/>
    </location>
</feature>